<proteinExistence type="predicted"/>
<evidence type="ECO:0000259" key="2">
    <source>
        <dbReference type="Pfam" id="PF12770"/>
    </source>
</evidence>
<protein>
    <submittedName>
        <fullName evidence="3">CHAT domain-containing protein</fullName>
    </submittedName>
</protein>
<dbReference type="Gene3D" id="1.25.40.10">
    <property type="entry name" value="Tetratricopeptide repeat domain"/>
    <property type="match status" value="1"/>
</dbReference>
<dbReference type="Pfam" id="PF12770">
    <property type="entry name" value="CHAT"/>
    <property type="match status" value="1"/>
</dbReference>
<dbReference type="Proteomes" id="UP000184232">
    <property type="component" value="Unassembled WGS sequence"/>
</dbReference>
<evidence type="ECO:0000313" key="3">
    <source>
        <dbReference type="EMBL" id="SHI56335.1"/>
    </source>
</evidence>
<name>A0A1M6C5N2_9FLAO</name>
<dbReference type="SUPFAM" id="SSF48452">
    <property type="entry name" value="TPR-like"/>
    <property type="match status" value="1"/>
</dbReference>
<accession>A0A1M6C5N2</accession>
<dbReference type="OrthoDB" id="9771112at2"/>
<feature type="domain" description="CHAT" evidence="2">
    <location>
        <begin position="705"/>
        <end position="999"/>
    </location>
</feature>
<gene>
    <name evidence="3" type="ORF">SAMN05444337_0287</name>
</gene>
<dbReference type="STRING" id="683124.SAMN05444337_0287"/>
<keyword evidence="1" id="KW-0812">Transmembrane</keyword>
<keyword evidence="1" id="KW-1133">Transmembrane helix</keyword>
<feature type="transmembrane region" description="Helical" evidence="1">
    <location>
        <begin position="50"/>
        <end position="79"/>
    </location>
</feature>
<dbReference type="AlphaFoldDB" id="A0A1M6C5N2"/>
<keyword evidence="1" id="KW-0472">Membrane</keyword>
<keyword evidence="4" id="KW-1185">Reference proteome</keyword>
<dbReference type="InterPro" id="IPR024983">
    <property type="entry name" value="CHAT_dom"/>
</dbReference>
<reference evidence="3 4" key="1">
    <citation type="submission" date="2016-11" db="EMBL/GenBank/DDBJ databases">
        <authorList>
            <person name="Jaros S."/>
            <person name="Januszkiewicz K."/>
            <person name="Wedrychowicz H."/>
        </authorList>
    </citation>
    <scope>NUCLEOTIDE SEQUENCE [LARGE SCALE GENOMIC DNA]</scope>
    <source>
        <strain evidence="3 4">DSM 22807</strain>
    </source>
</reference>
<dbReference type="PANTHER" id="PTHR10098">
    <property type="entry name" value="RAPSYN-RELATED"/>
    <property type="match status" value="1"/>
</dbReference>
<feature type="transmembrane region" description="Helical" evidence="1">
    <location>
        <begin position="91"/>
        <end position="111"/>
    </location>
</feature>
<dbReference type="InterPro" id="IPR011990">
    <property type="entry name" value="TPR-like_helical_dom_sf"/>
</dbReference>
<evidence type="ECO:0000256" key="1">
    <source>
        <dbReference type="SAM" id="Phobius"/>
    </source>
</evidence>
<dbReference type="EMBL" id="FQZH01000001">
    <property type="protein sequence ID" value="SHI56335.1"/>
    <property type="molecule type" value="Genomic_DNA"/>
</dbReference>
<evidence type="ECO:0000313" key="4">
    <source>
        <dbReference type="Proteomes" id="UP000184232"/>
    </source>
</evidence>
<feature type="transmembrane region" description="Helical" evidence="1">
    <location>
        <begin position="12"/>
        <end position="38"/>
    </location>
</feature>
<sequence length="1001" mass="116390">MVLKLENIKKKLNSFIFFLILILVLYLLANFIYLIWYIANPEGFWGFSYFWELLMVAVFAIILIFFVSLLFTIVVSTFYKIIIGKSNFKELFKLLGIVLAVVLFSGFNYFYARGFSLYLSKKLSDKYSYLQKTEEFLKEGNLVKAFDYAKTSYEKEVNRNEPSNYLFMAKLYSQTDFDKKQRLLNKYAVLINYAYCLNIDPKFNNISESKYNEALELTKSNLLDSERKNLAIFPTLSLAEINLSRGNYLKAEKYYNELYSLNKSLENEDIFYFINCNLLFADYALRIGDINQAMKLQSENLKYYENSKLSKTSTNYLNLLLLTATSELYFQNYEKVSELLLKAIPLAEDRKGKAIYSDFLIVKANYCLASGLNSRGNELILEKNWWSKLKESFSEKADVNTDLLKEAEKCLVELVQKSKENAGENSFEYAKNLNRLGNYYSSIGKNDLAYKVLNQALSILKPNKEKNKELYYNLLLSSVFVSFDKQNTKSALNEIELYYFNNLLDNFLFLSEDEKVFFSLNMEKKFEIINSIYLSNIEENSGEKLYDNVLALKNVALYSNQNIRNYLNNINPILRKKYQKLLFEKEQLLYNNSKETELLLNKKQRDLIVEINSQEQFKILNPKSISWKNIRDYLRDDEVAIEIINVPENIKGKNDRRYYALIINKLCKSPKIVSLFKESELLKVLDKNGQTKERIEKLYQNESVELYQLVWKKIEDETLNKKNVFLSVSGTLHTISFPALLNSKNVNLTYLGSTKDLLKNENQISNKNKISIFGDIEYGKLNETNTSKLRYTNLNFQMLPYSKKEVNQIKEKFEKKNLKEILMFTKNTATESNFRNINSTKTDIIHVATHGFYNKYGRNLDNLNDNTIENDLLKTGLVFANANKHLIDKKNDGIISSFEIAQMDLSGVDLVVLSACETGLGDIKGSEGVFGLQRAFKLAGVKSMIVSLWQVPDKSTSELMVHFYEFYLDGFSKKEALKKAQNIIKEKYKSPFYWAGFVLLE</sequence>
<organism evidence="3 4">
    <name type="scientific">Flavobacterium haoranii</name>
    <dbReference type="NCBI Taxonomy" id="683124"/>
    <lineage>
        <taxon>Bacteria</taxon>
        <taxon>Pseudomonadati</taxon>
        <taxon>Bacteroidota</taxon>
        <taxon>Flavobacteriia</taxon>
        <taxon>Flavobacteriales</taxon>
        <taxon>Flavobacteriaceae</taxon>
        <taxon>Flavobacterium</taxon>
    </lineage>
</organism>